<keyword evidence="4 10" id="KW-0699">rRNA-binding</keyword>
<evidence type="ECO:0000259" key="11">
    <source>
        <dbReference type="PROSITE" id="PS50936"/>
    </source>
</evidence>
<dbReference type="RefSeq" id="WP_039630772.1">
    <property type="nucleotide sequence ID" value="NZ_AYSO01000013.1"/>
</dbReference>
<dbReference type="SUPFAM" id="SSF52540">
    <property type="entry name" value="P-loop containing nucleoside triphosphate hydrolases"/>
    <property type="match status" value="1"/>
</dbReference>
<proteinExistence type="inferred from homology"/>
<evidence type="ECO:0000259" key="12">
    <source>
        <dbReference type="PROSITE" id="PS51721"/>
    </source>
</evidence>
<dbReference type="GO" id="GO:0005737">
    <property type="term" value="C:cytoplasm"/>
    <property type="evidence" value="ECO:0007669"/>
    <property type="project" value="UniProtKB-SubCell"/>
</dbReference>
<evidence type="ECO:0000256" key="6">
    <source>
        <dbReference type="ARBA" id="ARBA00022801"/>
    </source>
</evidence>
<evidence type="ECO:0000313" key="13">
    <source>
        <dbReference type="EMBL" id="KIE47807.1"/>
    </source>
</evidence>
<dbReference type="InterPro" id="IPR030378">
    <property type="entry name" value="G_CP_dom"/>
</dbReference>
<dbReference type="GO" id="GO:0046872">
    <property type="term" value="F:metal ion binding"/>
    <property type="evidence" value="ECO:0007669"/>
    <property type="project" value="UniProtKB-KW"/>
</dbReference>
<dbReference type="PANTHER" id="PTHR32120:SF10">
    <property type="entry name" value="SMALL RIBOSOMAL SUBUNIT BIOGENESIS GTPASE RSGA"/>
    <property type="match status" value="1"/>
</dbReference>
<feature type="binding site" evidence="10">
    <location>
        <position position="302"/>
    </location>
    <ligand>
        <name>Zn(2+)</name>
        <dbReference type="ChEBI" id="CHEBI:29105"/>
    </ligand>
</feature>
<dbReference type="GO" id="GO:0019843">
    <property type="term" value="F:rRNA binding"/>
    <property type="evidence" value="ECO:0007669"/>
    <property type="project" value="UniProtKB-KW"/>
</dbReference>
<evidence type="ECO:0000256" key="8">
    <source>
        <dbReference type="ARBA" id="ARBA00022884"/>
    </source>
</evidence>
<gene>
    <name evidence="10 13" type="primary">rsgA</name>
    <name evidence="13" type="ORF">U732_3571</name>
</gene>
<dbReference type="AlphaFoldDB" id="A0A0C1R2Q1"/>
<comment type="subunit">
    <text evidence="10">Monomer. Associates with 30S ribosomal subunit, binds 16S rRNA.</text>
</comment>
<evidence type="ECO:0000256" key="4">
    <source>
        <dbReference type="ARBA" id="ARBA00022730"/>
    </source>
</evidence>
<dbReference type="GO" id="GO:0003924">
    <property type="term" value="F:GTPase activity"/>
    <property type="evidence" value="ECO:0007669"/>
    <property type="project" value="UniProtKB-UniRule"/>
</dbReference>
<accession>A0A0C1R2Q1</accession>
<dbReference type="CDD" id="cd01854">
    <property type="entry name" value="YjeQ_EngC"/>
    <property type="match status" value="1"/>
</dbReference>
<keyword evidence="14" id="KW-1185">Reference proteome</keyword>
<evidence type="ECO:0000256" key="3">
    <source>
        <dbReference type="ARBA" id="ARBA00022723"/>
    </source>
</evidence>
<keyword evidence="8 10" id="KW-0694">RNA-binding</keyword>
<keyword evidence="2 10" id="KW-0690">Ribosome biogenesis</keyword>
<evidence type="ECO:0000256" key="5">
    <source>
        <dbReference type="ARBA" id="ARBA00022741"/>
    </source>
</evidence>
<dbReference type="NCBIfam" id="TIGR00157">
    <property type="entry name" value="ribosome small subunit-dependent GTPase A"/>
    <property type="match status" value="1"/>
</dbReference>
<organism evidence="13 14">
    <name type="scientific">Clostridium argentinense CDC 2741</name>
    <dbReference type="NCBI Taxonomy" id="1418104"/>
    <lineage>
        <taxon>Bacteria</taxon>
        <taxon>Bacillati</taxon>
        <taxon>Bacillota</taxon>
        <taxon>Clostridia</taxon>
        <taxon>Eubacteriales</taxon>
        <taxon>Clostridiaceae</taxon>
        <taxon>Clostridium</taxon>
    </lineage>
</organism>
<dbReference type="HAMAP" id="MF_01820">
    <property type="entry name" value="GTPase_RsgA"/>
    <property type="match status" value="1"/>
</dbReference>
<dbReference type="PROSITE" id="PS51721">
    <property type="entry name" value="G_CP"/>
    <property type="match status" value="1"/>
</dbReference>
<feature type="domain" description="CP-type G" evidence="12">
    <location>
        <begin position="117"/>
        <end position="272"/>
    </location>
</feature>
<dbReference type="GO" id="GO:0042274">
    <property type="term" value="P:ribosomal small subunit biogenesis"/>
    <property type="evidence" value="ECO:0007669"/>
    <property type="project" value="UniProtKB-UniRule"/>
</dbReference>
<dbReference type="Proteomes" id="UP000031366">
    <property type="component" value="Unassembled WGS sequence"/>
</dbReference>
<keyword evidence="7 10" id="KW-0862">Zinc</keyword>
<dbReference type="Gene3D" id="3.40.50.300">
    <property type="entry name" value="P-loop containing nucleotide triphosphate hydrolases"/>
    <property type="match status" value="1"/>
</dbReference>
<keyword evidence="1 10" id="KW-0963">Cytoplasm</keyword>
<keyword evidence="5 10" id="KW-0547">Nucleotide-binding</keyword>
<dbReference type="InterPro" id="IPR010914">
    <property type="entry name" value="RsgA_GTPase_dom"/>
</dbReference>
<feature type="domain" description="EngC GTPase" evidence="11">
    <location>
        <begin position="123"/>
        <end position="270"/>
    </location>
</feature>
<protein>
    <recommendedName>
        <fullName evidence="10">Small ribosomal subunit biogenesis GTPase RsgA</fullName>
        <ecNumber evidence="10">3.6.1.-</ecNumber>
    </recommendedName>
</protein>
<evidence type="ECO:0000313" key="14">
    <source>
        <dbReference type="Proteomes" id="UP000031366"/>
    </source>
</evidence>
<comment type="caution">
    <text evidence="13">The sequence shown here is derived from an EMBL/GenBank/DDBJ whole genome shotgun (WGS) entry which is preliminary data.</text>
</comment>
<feature type="binding site" evidence="10">
    <location>
        <position position="300"/>
    </location>
    <ligand>
        <name>Zn(2+)</name>
        <dbReference type="ChEBI" id="CHEBI:29105"/>
    </ligand>
</feature>
<reference evidence="13 14" key="1">
    <citation type="journal article" date="2015" name="Infect. Genet. Evol.">
        <title>Genomic sequences of six botulinum neurotoxin-producing strains representing three clostridial species illustrate the mobility and diversity of botulinum neurotoxin genes.</title>
        <authorList>
            <person name="Smith T.J."/>
            <person name="Hill K.K."/>
            <person name="Xie G."/>
            <person name="Foley B.T."/>
            <person name="Williamson C.H."/>
            <person name="Foster J.T."/>
            <person name="Johnson S.L."/>
            <person name="Chertkov O."/>
            <person name="Teshima H."/>
            <person name="Gibbons H.S."/>
            <person name="Johnsky L.A."/>
            <person name="Karavis M.A."/>
            <person name="Smith L.A."/>
        </authorList>
    </citation>
    <scope>NUCLEOTIDE SEQUENCE [LARGE SCALE GENOMIC DNA]</scope>
    <source>
        <strain evidence="13 14">CDC 2741</strain>
    </source>
</reference>
<feature type="binding site" evidence="10">
    <location>
        <begin position="214"/>
        <end position="222"/>
    </location>
    <ligand>
        <name>GTP</name>
        <dbReference type="ChEBI" id="CHEBI:37565"/>
    </ligand>
</feature>
<feature type="binding site" evidence="10">
    <location>
        <begin position="162"/>
        <end position="165"/>
    </location>
    <ligand>
        <name>GTP</name>
        <dbReference type="ChEBI" id="CHEBI:37565"/>
    </ligand>
</feature>
<dbReference type="GO" id="GO:0005525">
    <property type="term" value="F:GTP binding"/>
    <property type="evidence" value="ECO:0007669"/>
    <property type="project" value="UniProtKB-UniRule"/>
</dbReference>
<dbReference type="PROSITE" id="PS50936">
    <property type="entry name" value="ENGC_GTPASE"/>
    <property type="match status" value="1"/>
</dbReference>
<dbReference type="PANTHER" id="PTHR32120">
    <property type="entry name" value="SMALL RIBOSOMAL SUBUNIT BIOGENESIS GTPASE RSGA"/>
    <property type="match status" value="1"/>
</dbReference>
<comment type="cofactor">
    <cofactor evidence="10">
        <name>Zn(2+)</name>
        <dbReference type="ChEBI" id="CHEBI:29105"/>
    </cofactor>
    <text evidence="10">Binds 1 zinc ion per subunit.</text>
</comment>
<evidence type="ECO:0000256" key="9">
    <source>
        <dbReference type="ARBA" id="ARBA00023134"/>
    </source>
</evidence>
<dbReference type="InterPro" id="IPR004881">
    <property type="entry name" value="Ribosome_biogen_GTPase_RsgA"/>
</dbReference>
<name>A0A0C1R2Q1_9CLOT</name>
<dbReference type="SUPFAM" id="SSF50249">
    <property type="entry name" value="Nucleic acid-binding proteins"/>
    <property type="match status" value="1"/>
</dbReference>
<dbReference type="Pfam" id="PF03193">
    <property type="entry name" value="RsgA_GTPase"/>
    <property type="match status" value="1"/>
</dbReference>
<feature type="binding site" evidence="10">
    <location>
        <position position="295"/>
    </location>
    <ligand>
        <name>Zn(2+)</name>
        <dbReference type="ChEBI" id="CHEBI:29105"/>
    </ligand>
</feature>
<evidence type="ECO:0000256" key="10">
    <source>
        <dbReference type="HAMAP-Rule" id="MF_01820"/>
    </source>
</evidence>
<comment type="function">
    <text evidence="10">One of several proteins that assist in the late maturation steps of the functional core of the 30S ribosomal subunit. Helps release RbfA from mature subunits. May play a role in the assembly of ribosomal proteins into the subunit. Circularly permuted GTPase that catalyzes slow GTP hydrolysis, GTPase activity is stimulated by the 30S ribosomal subunit.</text>
</comment>
<dbReference type="EC" id="3.6.1.-" evidence="10"/>
<evidence type="ECO:0000256" key="2">
    <source>
        <dbReference type="ARBA" id="ARBA00022517"/>
    </source>
</evidence>
<feature type="binding site" evidence="10">
    <location>
        <position position="308"/>
    </location>
    <ligand>
        <name>Zn(2+)</name>
        <dbReference type="ChEBI" id="CHEBI:29105"/>
    </ligand>
</feature>
<sequence length="356" mass="40253">MNLELLGWNDYFEEHFKDYLTKGFFAARVVSEQKNNYFVNFEKEIISAVLAGKFRYKAVLKKDFPAVGDWVVIKLIENNSKAIIYGVLPRKNYFARKLPISGGRKIKNGIIVGGSIEEQIIASNIDTAFIVSGLDGNFNISRIERYITLAYASGVNPVILLNKVDICDDITNYQNRVQEIAKDIPIHSISVVKNLGMDIFNQYLLLGKTIVFLGSSGVGKSTIINYLLGEEMQKISSVSNSNGKGRHTTTCKELFLHNSGCMIIDTPGLRELQLWGSEDALEGSFQDITNIAVNCKFKDCTHEKEHGCAVIRAIKDGLITSERFESYKKQLDELKRLSKIQRQFQINMNRKMKKKL</sequence>
<dbReference type="Gene3D" id="2.40.50.140">
    <property type="entry name" value="Nucleic acid-binding proteins"/>
    <property type="match status" value="1"/>
</dbReference>
<dbReference type="InterPro" id="IPR012340">
    <property type="entry name" value="NA-bd_OB-fold"/>
</dbReference>
<keyword evidence="9 10" id="KW-0342">GTP-binding</keyword>
<dbReference type="InterPro" id="IPR027417">
    <property type="entry name" value="P-loop_NTPase"/>
</dbReference>
<comment type="similarity">
    <text evidence="10">Belongs to the TRAFAC class YlqF/YawG GTPase family. RsgA subfamily.</text>
</comment>
<dbReference type="EMBL" id="AYSO01000013">
    <property type="protein sequence ID" value="KIE47807.1"/>
    <property type="molecule type" value="Genomic_DNA"/>
</dbReference>
<comment type="subcellular location">
    <subcellularLocation>
        <location evidence="10">Cytoplasm</location>
    </subcellularLocation>
</comment>
<dbReference type="Gene3D" id="1.10.40.50">
    <property type="entry name" value="Probable gtpase engc, domain 3"/>
    <property type="match status" value="1"/>
</dbReference>
<keyword evidence="3 10" id="KW-0479">Metal-binding</keyword>
<evidence type="ECO:0000256" key="7">
    <source>
        <dbReference type="ARBA" id="ARBA00022833"/>
    </source>
</evidence>
<evidence type="ECO:0000256" key="1">
    <source>
        <dbReference type="ARBA" id="ARBA00022490"/>
    </source>
</evidence>
<dbReference type="STRING" id="29341.RSJ17_18090"/>
<keyword evidence="6 10" id="KW-0378">Hydrolase</keyword>
<dbReference type="OrthoDB" id="9809485at2"/>